<keyword evidence="4" id="KW-1185">Reference proteome</keyword>
<evidence type="ECO:0000313" key="4">
    <source>
        <dbReference type="Proteomes" id="UP000007305"/>
    </source>
</evidence>
<name>B4FR33_MAIZE</name>
<sequence>MLIAADAAVPTELGPGGNPGSPNGPPPPPWCVCAGSSASRSTTIMSDGGGGSTLAPPLASSISTTRAMVGRAPGFSCAHHSPQRHVGQPPHARLVPRGRGEPPVQHLRHAPLPRPVGDQLREVGPPPGPAGPGLGLQVPPPAEHLHKHHPVAVHVGLLRDAGAQEPLRGQVPRGAAHRGHHPALLLPHQRGQPEVGEHPAEAVVEEDVLGLHVQVHHLGAAVVVQVRQRPGHVHGHLVPLQPRQAPPAGAAAVPRLREDPPVQRPVVHVLVHEEARAVADEAEAEQAHQAHVLHAADGRHLRPELLVHVRRPVDPLHRHGRAVVEDALEHRPRRPLPHHVLEAVRRRRQRLQREPSGQPGHLAEVAVLHARRRRHILAAVQHQPPRHALGPSVGVQRVAQQDRDGARQRGRQDDRRREVERPRQAEAEEQGELESHEQDSHRAREDLGLFALHVSRQCHHSPAASRYHCSCLCPLPLT</sequence>
<accession>B4FR33</accession>
<dbReference type="Gramene" id="Zm00001eb377360_T001">
    <property type="protein sequence ID" value="Zm00001eb377360_P001"/>
    <property type="gene ID" value="Zm00001eb377360"/>
</dbReference>
<dbReference type="Proteomes" id="UP000007305">
    <property type="component" value="Chromosome 9"/>
</dbReference>
<reference evidence="3" key="3">
    <citation type="submission" date="2019-07" db="EMBL/GenBank/DDBJ databases">
        <authorList>
            <person name="Seetharam A."/>
            <person name="Woodhouse M."/>
            <person name="Cannon E."/>
        </authorList>
    </citation>
    <scope>NUCLEOTIDE SEQUENCE [LARGE SCALE GENOMIC DNA]</scope>
    <source>
        <strain evidence="3">cv. B73</strain>
    </source>
</reference>
<evidence type="ECO:0000313" key="2">
    <source>
        <dbReference type="EMBL" id="ACF84576.1"/>
    </source>
</evidence>
<evidence type="ECO:0000256" key="1">
    <source>
        <dbReference type="SAM" id="MobiDB-lite"/>
    </source>
</evidence>
<feature type="region of interest" description="Disordered" evidence="1">
    <location>
        <begin position="1"/>
        <end position="29"/>
    </location>
</feature>
<protein>
    <submittedName>
        <fullName evidence="2 3">Uncharacterized protein</fullName>
    </submittedName>
</protein>
<reference evidence="3" key="4">
    <citation type="submission" date="2021-05" db="UniProtKB">
        <authorList>
            <consortium name="EnsemblPlants"/>
        </authorList>
    </citation>
    <scope>IDENTIFICATION</scope>
    <source>
        <strain evidence="3">cv. B73</strain>
    </source>
</reference>
<feature type="compositionally biased region" description="Basic and acidic residues" evidence="1">
    <location>
        <begin position="400"/>
        <end position="426"/>
    </location>
</feature>
<organism evidence="2">
    <name type="scientific">Zea mays</name>
    <name type="common">Maize</name>
    <dbReference type="NCBI Taxonomy" id="4577"/>
    <lineage>
        <taxon>Eukaryota</taxon>
        <taxon>Viridiplantae</taxon>
        <taxon>Streptophyta</taxon>
        <taxon>Embryophyta</taxon>
        <taxon>Tracheophyta</taxon>
        <taxon>Spermatophyta</taxon>
        <taxon>Magnoliopsida</taxon>
        <taxon>Liliopsida</taxon>
        <taxon>Poales</taxon>
        <taxon>Poaceae</taxon>
        <taxon>PACMAD clade</taxon>
        <taxon>Panicoideae</taxon>
        <taxon>Andropogonodae</taxon>
        <taxon>Andropogoneae</taxon>
        <taxon>Tripsacinae</taxon>
        <taxon>Zea</taxon>
    </lineage>
</organism>
<evidence type="ECO:0000313" key="3">
    <source>
        <dbReference type="EnsemblPlants" id="Zm00001eb377360_P001"/>
    </source>
</evidence>
<dbReference type="EMBL" id="BT039571">
    <property type="protein sequence ID" value="ACF84576.1"/>
    <property type="molecule type" value="mRNA"/>
</dbReference>
<reference evidence="4" key="2">
    <citation type="journal article" date="2009" name="Science">
        <title>The B73 maize genome: complexity, diversity, and dynamics.</title>
        <authorList>
            <person name="Schnable P.S."/>
            <person name="Ware D."/>
            <person name="Fulton R.S."/>
            <person name="Stein J.C."/>
            <person name="Wei F."/>
            <person name="Pasternak S."/>
            <person name="Liang C."/>
            <person name="Zhang J."/>
            <person name="Fulton L."/>
            <person name="Graves T.A."/>
            <person name="Minx P."/>
            <person name="Reily A.D."/>
            <person name="Courtney L."/>
            <person name="Kruchowski S.S."/>
            <person name="Tomlinson C."/>
            <person name="Strong C."/>
            <person name="Delehaunty K."/>
            <person name="Fronick C."/>
            <person name="Courtney B."/>
            <person name="Rock S.M."/>
            <person name="Belter E."/>
            <person name="Du F."/>
            <person name="Kim K."/>
            <person name="Abbott R.M."/>
            <person name="Cotton M."/>
            <person name="Levy A."/>
            <person name="Marchetto P."/>
            <person name="Ochoa K."/>
            <person name="Jackson S.M."/>
            <person name="Gillam B."/>
            <person name="Chen W."/>
            <person name="Yan L."/>
            <person name="Higginbotham J."/>
            <person name="Cardenas M."/>
            <person name="Waligorski J."/>
            <person name="Applebaum E."/>
            <person name="Phelps L."/>
            <person name="Falcone J."/>
            <person name="Kanchi K."/>
            <person name="Thane T."/>
            <person name="Scimone A."/>
            <person name="Thane N."/>
            <person name="Henke J."/>
            <person name="Wang T."/>
            <person name="Ruppert J."/>
            <person name="Shah N."/>
            <person name="Rotter K."/>
            <person name="Hodges J."/>
            <person name="Ingenthron E."/>
            <person name="Cordes M."/>
            <person name="Kohlberg S."/>
            <person name="Sgro J."/>
            <person name="Delgado B."/>
            <person name="Mead K."/>
            <person name="Chinwalla A."/>
            <person name="Leonard S."/>
            <person name="Crouse K."/>
            <person name="Collura K."/>
            <person name="Kudrna D."/>
            <person name="Currie J."/>
            <person name="He R."/>
            <person name="Angelova A."/>
            <person name="Rajasekar S."/>
            <person name="Mueller T."/>
            <person name="Lomeli R."/>
            <person name="Scara G."/>
            <person name="Ko A."/>
            <person name="Delaney K."/>
            <person name="Wissotski M."/>
            <person name="Lopez G."/>
            <person name="Campos D."/>
            <person name="Braidotti M."/>
            <person name="Ashley E."/>
            <person name="Golser W."/>
            <person name="Kim H."/>
            <person name="Lee S."/>
            <person name="Lin J."/>
            <person name="Dujmic Z."/>
            <person name="Kim W."/>
            <person name="Talag J."/>
            <person name="Zuccolo A."/>
            <person name="Fan C."/>
            <person name="Sebastian A."/>
            <person name="Kramer M."/>
            <person name="Spiegel L."/>
            <person name="Nascimento L."/>
            <person name="Zutavern T."/>
            <person name="Miller B."/>
            <person name="Ambroise C."/>
            <person name="Muller S."/>
            <person name="Spooner W."/>
            <person name="Narechania A."/>
            <person name="Ren L."/>
            <person name="Wei S."/>
            <person name="Kumari S."/>
            <person name="Faga B."/>
            <person name="Levy M.J."/>
            <person name="McMahan L."/>
            <person name="Van Buren P."/>
            <person name="Vaughn M.W."/>
            <person name="Ying K."/>
            <person name="Yeh C.-T."/>
            <person name="Emrich S.J."/>
            <person name="Jia Y."/>
            <person name="Kalyanaraman A."/>
            <person name="Hsia A.-P."/>
            <person name="Barbazuk W.B."/>
            <person name="Baucom R.S."/>
            <person name="Brutnell T.P."/>
            <person name="Carpita N.C."/>
            <person name="Chaparro C."/>
            <person name="Chia J.-M."/>
            <person name="Deragon J.-M."/>
            <person name="Estill J.C."/>
            <person name="Fu Y."/>
            <person name="Jeddeloh J.A."/>
            <person name="Han Y."/>
            <person name="Lee H."/>
            <person name="Li P."/>
            <person name="Lisch D.R."/>
            <person name="Liu S."/>
            <person name="Liu Z."/>
            <person name="Nagel D.H."/>
            <person name="McCann M.C."/>
            <person name="SanMiguel P."/>
            <person name="Myers A.M."/>
            <person name="Nettleton D."/>
            <person name="Nguyen J."/>
            <person name="Penning B.W."/>
            <person name="Ponnala L."/>
            <person name="Schneider K.L."/>
            <person name="Schwartz D.C."/>
            <person name="Sharma A."/>
            <person name="Soderlund C."/>
            <person name="Springer N.M."/>
            <person name="Sun Q."/>
            <person name="Wang H."/>
            <person name="Waterman M."/>
            <person name="Westerman R."/>
            <person name="Wolfgruber T.K."/>
            <person name="Yang L."/>
            <person name="Yu Y."/>
            <person name="Zhang L."/>
            <person name="Zhou S."/>
            <person name="Zhu Q."/>
            <person name="Bennetzen J.L."/>
            <person name="Dawe R.K."/>
            <person name="Jiang J."/>
            <person name="Jiang N."/>
            <person name="Presting G.G."/>
            <person name="Wessler S.R."/>
            <person name="Aluru S."/>
            <person name="Martienssen R.A."/>
            <person name="Clifton S.W."/>
            <person name="McCombie W.R."/>
            <person name="Wing R.A."/>
            <person name="Wilson R.K."/>
        </authorList>
    </citation>
    <scope>NUCLEOTIDE SEQUENCE [LARGE SCALE GENOMIC DNA]</scope>
    <source>
        <strain evidence="4">cv. B73</strain>
    </source>
</reference>
<feature type="region of interest" description="Disordered" evidence="1">
    <location>
        <begin position="380"/>
        <end position="441"/>
    </location>
</feature>
<feature type="region of interest" description="Disordered" evidence="1">
    <location>
        <begin position="73"/>
        <end position="135"/>
    </location>
</feature>
<dbReference type="AlphaFoldDB" id="B4FR33"/>
<proteinExistence type="evidence at transcript level"/>
<dbReference type="EnsemblPlants" id="Zm00001eb377360_T001">
    <property type="protein sequence ID" value="Zm00001eb377360_P001"/>
    <property type="gene ID" value="Zm00001eb377360"/>
</dbReference>
<reference evidence="2" key="1">
    <citation type="journal article" date="2009" name="PLoS Genet.">
        <title>Sequencing, mapping, and analysis of 27,455 maize full-length cDNAs.</title>
        <authorList>
            <person name="Soderlund C."/>
            <person name="Descour A."/>
            <person name="Kudrna D."/>
            <person name="Bomhoff M."/>
            <person name="Boyd L."/>
            <person name="Currie J."/>
            <person name="Angelova A."/>
            <person name="Collura K."/>
            <person name="Wissotski M."/>
            <person name="Ashley E."/>
            <person name="Morrow D."/>
            <person name="Fernandes J."/>
            <person name="Walbot V."/>
            <person name="Yu Y."/>
        </authorList>
    </citation>
    <scope>NUCLEOTIDE SEQUENCE</scope>
    <source>
        <strain evidence="2">B73</strain>
    </source>
</reference>